<dbReference type="STRING" id="154538.A0A1M2VQD3"/>
<dbReference type="InterPro" id="IPR004136">
    <property type="entry name" value="NMO"/>
</dbReference>
<dbReference type="SUPFAM" id="SSF51412">
    <property type="entry name" value="Inosine monophosphate dehydrogenase (IMPDH)"/>
    <property type="match status" value="1"/>
</dbReference>
<dbReference type="InterPro" id="IPR013785">
    <property type="entry name" value="Aldolase_TIM"/>
</dbReference>
<sequence length="311" mass="32976">MQDVNTTFTRLLAFATPDSLRADLAFARDSFPDRRDAPLPIGLGFIGWLLDANEAQSKELIDLALEGGVQALWLAFGVDLQRWVHYIRTSPSAARAPHKPLIFVQATSLMEALVAANEWKVDVIIAQGNEAGGHGGRAAPSTMVILSEILAALPHAGAPPVLAGGGIAHGSQAAAYLTAGAAGVVLGTRFALTPESPYPELHKAAIQGAKGTDTVRTDALDYALGIYSWPQWIDGRGIRTGIVDDVDAGVDHKIVQERHAKAAAAGDASYMVTWCGQGVSLIEENKPAKEIVEELHADIVRSLQRGQTLLA</sequence>
<keyword evidence="2" id="KW-0288">FMN</keyword>
<evidence type="ECO:0000256" key="3">
    <source>
        <dbReference type="ARBA" id="ARBA00023002"/>
    </source>
</evidence>
<keyword evidence="4" id="KW-0503">Monooxygenase</keyword>
<evidence type="ECO:0000256" key="1">
    <source>
        <dbReference type="ARBA" id="ARBA00022630"/>
    </source>
</evidence>
<dbReference type="AlphaFoldDB" id="A0A1M2VQD3"/>
<evidence type="ECO:0000313" key="5">
    <source>
        <dbReference type="Proteomes" id="UP000184267"/>
    </source>
</evidence>
<organism evidence="4 5">
    <name type="scientific">Trametes pubescens</name>
    <name type="common">White-rot fungus</name>
    <dbReference type="NCBI Taxonomy" id="154538"/>
    <lineage>
        <taxon>Eukaryota</taxon>
        <taxon>Fungi</taxon>
        <taxon>Dikarya</taxon>
        <taxon>Basidiomycota</taxon>
        <taxon>Agaricomycotina</taxon>
        <taxon>Agaricomycetes</taxon>
        <taxon>Polyporales</taxon>
        <taxon>Polyporaceae</taxon>
        <taxon>Trametes</taxon>
    </lineage>
</organism>
<dbReference type="EMBL" id="MNAD01000876">
    <property type="protein sequence ID" value="OJT09805.1"/>
    <property type="molecule type" value="Genomic_DNA"/>
</dbReference>
<dbReference type="OMA" id="FGWPEEY"/>
<dbReference type="Gene3D" id="3.20.20.70">
    <property type="entry name" value="Aldolase class I"/>
    <property type="match status" value="1"/>
</dbReference>
<dbReference type="PANTHER" id="PTHR32332">
    <property type="entry name" value="2-NITROPROPANE DIOXYGENASE"/>
    <property type="match status" value="1"/>
</dbReference>
<evidence type="ECO:0000256" key="2">
    <source>
        <dbReference type="ARBA" id="ARBA00022643"/>
    </source>
</evidence>
<evidence type="ECO:0000313" key="4">
    <source>
        <dbReference type="EMBL" id="OJT09805.1"/>
    </source>
</evidence>
<keyword evidence="5" id="KW-1185">Reference proteome</keyword>
<dbReference type="Proteomes" id="UP000184267">
    <property type="component" value="Unassembled WGS sequence"/>
</dbReference>
<gene>
    <name evidence="4" type="ORF">TRAPUB_13675</name>
</gene>
<comment type="caution">
    <text evidence="4">The sequence shown here is derived from an EMBL/GenBank/DDBJ whole genome shotgun (WGS) entry which is preliminary data.</text>
</comment>
<name>A0A1M2VQD3_TRAPU</name>
<keyword evidence="3" id="KW-0560">Oxidoreductase</keyword>
<dbReference type="CDD" id="cd04730">
    <property type="entry name" value="NPD_like"/>
    <property type="match status" value="1"/>
</dbReference>
<protein>
    <submittedName>
        <fullName evidence="4">Nitronate monooxygenase</fullName>
    </submittedName>
</protein>
<dbReference type="GO" id="GO:0018580">
    <property type="term" value="F:nitronate monooxygenase activity"/>
    <property type="evidence" value="ECO:0007669"/>
    <property type="project" value="InterPro"/>
</dbReference>
<reference evidence="4 5" key="1">
    <citation type="submission" date="2016-10" db="EMBL/GenBank/DDBJ databases">
        <title>Genome sequence of the basidiomycete white-rot fungus Trametes pubescens.</title>
        <authorList>
            <person name="Makela M.R."/>
            <person name="Granchi Z."/>
            <person name="Peng M."/>
            <person name="De Vries R.P."/>
            <person name="Grigoriev I."/>
            <person name="Riley R."/>
            <person name="Hilden K."/>
        </authorList>
    </citation>
    <scope>NUCLEOTIDE SEQUENCE [LARGE SCALE GENOMIC DNA]</scope>
    <source>
        <strain evidence="4 5">FBCC735</strain>
    </source>
</reference>
<dbReference type="OrthoDB" id="2349068at2759"/>
<dbReference type="Pfam" id="PF03060">
    <property type="entry name" value="NMO"/>
    <property type="match status" value="1"/>
</dbReference>
<dbReference type="PANTHER" id="PTHR32332:SF31">
    <property type="entry name" value="2-NITROPROPANE DIOXYGENASE FAMILY, PUTATIVE (AFU_ORTHOLOGUE AFUA_2G09850)-RELATED"/>
    <property type="match status" value="1"/>
</dbReference>
<keyword evidence="1" id="KW-0285">Flavoprotein</keyword>
<proteinExistence type="predicted"/>
<accession>A0A1M2VQD3</accession>